<dbReference type="GO" id="GO:0006633">
    <property type="term" value="P:fatty acid biosynthetic process"/>
    <property type="evidence" value="ECO:0007669"/>
    <property type="project" value="UniProtKB-UniPathway"/>
</dbReference>
<evidence type="ECO:0000313" key="13">
    <source>
        <dbReference type="Proteomes" id="UP000317429"/>
    </source>
</evidence>
<evidence type="ECO:0000256" key="8">
    <source>
        <dbReference type="ARBA" id="ARBA00023267"/>
    </source>
</evidence>
<dbReference type="Gene3D" id="2.40.50.100">
    <property type="match status" value="1"/>
</dbReference>
<feature type="domain" description="Lipoyl-binding" evidence="11">
    <location>
        <begin position="117"/>
        <end position="193"/>
    </location>
</feature>
<comment type="pathway">
    <text evidence="2 9">Lipid metabolism; fatty acid biosynthesis.</text>
</comment>
<keyword evidence="13" id="KW-1185">Reference proteome</keyword>
<dbReference type="EMBL" id="CP036291">
    <property type="protein sequence ID" value="QDU87762.1"/>
    <property type="molecule type" value="Genomic_DNA"/>
</dbReference>
<dbReference type="RefSeq" id="WP_145281952.1">
    <property type="nucleotide sequence ID" value="NZ_CP036291.1"/>
</dbReference>
<name>A0A518D8F6_9BACT</name>
<dbReference type="PRINTS" id="PR01071">
    <property type="entry name" value="ACOABIOTINCC"/>
</dbReference>
<organism evidence="12 13">
    <name type="scientific">Pirellulimonas nuda</name>
    <dbReference type="NCBI Taxonomy" id="2528009"/>
    <lineage>
        <taxon>Bacteria</taxon>
        <taxon>Pseudomonadati</taxon>
        <taxon>Planctomycetota</taxon>
        <taxon>Planctomycetia</taxon>
        <taxon>Pirellulales</taxon>
        <taxon>Lacipirellulaceae</taxon>
        <taxon>Pirellulimonas</taxon>
    </lineage>
</organism>
<dbReference type="NCBIfam" id="TIGR00531">
    <property type="entry name" value="BCCP"/>
    <property type="match status" value="1"/>
</dbReference>
<gene>
    <name evidence="12" type="primary">accB</name>
    <name evidence="12" type="ORF">Pla175_11280</name>
</gene>
<dbReference type="UniPathway" id="UPA00094"/>
<evidence type="ECO:0000256" key="10">
    <source>
        <dbReference type="SAM" id="MobiDB-lite"/>
    </source>
</evidence>
<protein>
    <recommendedName>
        <fullName evidence="3 9">Biotin carboxyl carrier protein of acetyl-CoA carboxylase</fullName>
    </recommendedName>
</protein>
<feature type="region of interest" description="Disordered" evidence="10">
    <location>
        <begin position="1"/>
        <end position="44"/>
    </location>
</feature>
<dbReference type="OrthoDB" id="9811735at2"/>
<dbReference type="PROSITE" id="PS00188">
    <property type="entry name" value="BIOTIN"/>
    <property type="match status" value="1"/>
</dbReference>
<evidence type="ECO:0000259" key="11">
    <source>
        <dbReference type="PROSITE" id="PS50968"/>
    </source>
</evidence>
<feature type="region of interest" description="Disordered" evidence="10">
    <location>
        <begin position="84"/>
        <end position="110"/>
    </location>
</feature>
<dbReference type="Pfam" id="PF00364">
    <property type="entry name" value="Biotin_lipoyl"/>
    <property type="match status" value="1"/>
</dbReference>
<dbReference type="GO" id="GO:0009317">
    <property type="term" value="C:acetyl-CoA carboxylase complex"/>
    <property type="evidence" value="ECO:0007669"/>
    <property type="project" value="InterPro"/>
</dbReference>
<dbReference type="CDD" id="cd06850">
    <property type="entry name" value="biotinyl_domain"/>
    <property type="match status" value="1"/>
</dbReference>
<keyword evidence="5 9" id="KW-0276">Fatty acid metabolism</keyword>
<dbReference type="InterPro" id="IPR001249">
    <property type="entry name" value="AcCoA_biotinCC"/>
</dbReference>
<dbReference type="Proteomes" id="UP000317429">
    <property type="component" value="Chromosome"/>
</dbReference>
<evidence type="ECO:0000256" key="6">
    <source>
        <dbReference type="ARBA" id="ARBA00023098"/>
    </source>
</evidence>
<dbReference type="InterPro" id="IPR001882">
    <property type="entry name" value="Biotin_BS"/>
</dbReference>
<evidence type="ECO:0000256" key="3">
    <source>
        <dbReference type="ARBA" id="ARBA00017562"/>
    </source>
</evidence>
<sequence length="194" mass="19862">MATAKKQPASGSRTGADASAGPTDAAKDQAACSGPEQGSGGGGVFSVRRVRRLVQLMNRHGLAEVDLRQGQQRIRLRKTVEAAPAPPASYAPPAAAQPAAPSAPPAAPAAPAVDASLHTITSPMVGTYYNAASPDAAPFVKVGDQVGPDTTVCIVEAMKVFNEIPAECSGKIMAVLVETGEAVEFGQPMFRVQK</sequence>
<dbReference type="SUPFAM" id="SSF51230">
    <property type="entry name" value="Single hybrid motif"/>
    <property type="match status" value="1"/>
</dbReference>
<comment type="function">
    <text evidence="1 9">This protein is a component of the acetyl coenzyme A carboxylase complex; first, biotin carboxylase catalyzes the carboxylation of the carrier protein and then the transcarboxylase transfers the carboxyl group to form malonyl-CoA.</text>
</comment>
<feature type="compositionally biased region" description="Low complexity" evidence="10">
    <location>
        <begin position="91"/>
        <end position="100"/>
    </location>
</feature>
<keyword evidence="8 9" id="KW-0092">Biotin</keyword>
<keyword evidence="6 9" id="KW-0443">Lipid metabolism</keyword>
<dbReference type="AlphaFoldDB" id="A0A518D8F6"/>
<evidence type="ECO:0000256" key="4">
    <source>
        <dbReference type="ARBA" id="ARBA00022516"/>
    </source>
</evidence>
<evidence type="ECO:0000256" key="5">
    <source>
        <dbReference type="ARBA" id="ARBA00022832"/>
    </source>
</evidence>
<dbReference type="InterPro" id="IPR000089">
    <property type="entry name" value="Biotin_lipoyl"/>
</dbReference>
<dbReference type="KEGG" id="pnd:Pla175_11280"/>
<accession>A0A518D8F6</accession>
<dbReference type="PANTHER" id="PTHR45266:SF3">
    <property type="entry name" value="OXALOACETATE DECARBOXYLASE ALPHA CHAIN"/>
    <property type="match status" value="1"/>
</dbReference>
<keyword evidence="7 9" id="KW-0275">Fatty acid biosynthesis</keyword>
<evidence type="ECO:0000256" key="2">
    <source>
        <dbReference type="ARBA" id="ARBA00005194"/>
    </source>
</evidence>
<dbReference type="InterPro" id="IPR050709">
    <property type="entry name" value="Biotin_Carboxyl_Carrier/Decarb"/>
</dbReference>
<dbReference type="PROSITE" id="PS50968">
    <property type="entry name" value="BIOTINYL_LIPOYL"/>
    <property type="match status" value="1"/>
</dbReference>
<evidence type="ECO:0000256" key="7">
    <source>
        <dbReference type="ARBA" id="ARBA00023160"/>
    </source>
</evidence>
<proteinExistence type="predicted"/>
<dbReference type="PANTHER" id="PTHR45266">
    <property type="entry name" value="OXALOACETATE DECARBOXYLASE ALPHA CHAIN"/>
    <property type="match status" value="1"/>
</dbReference>
<dbReference type="InterPro" id="IPR011053">
    <property type="entry name" value="Single_hybrid_motif"/>
</dbReference>
<evidence type="ECO:0000256" key="1">
    <source>
        <dbReference type="ARBA" id="ARBA00003761"/>
    </source>
</evidence>
<evidence type="ECO:0000313" key="12">
    <source>
        <dbReference type="EMBL" id="QDU87762.1"/>
    </source>
</evidence>
<keyword evidence="4 9" id="KW-0444">Lipid biosynthesis</keyword>
<evidence type="ECO:0000256" key="9">
    <source>
        <dbReference type="RuleBase" id="RU364072"/>
    </source>
</evidence>
<dbReference type="GO" id="GO:0003989">
    <property type="term" value="F:acetyl-CoA carboxylase activity"/>
    <property type="evidence" value="ECO:0007669"/>
    <property type="project" value="InterPro"/>
</dbReference>
<reference evidence="12 13" key="1">
    <citation type="submission" date="2019-02" db="EMBL/GenBank/DDBJ databases">
        <title>Deep-cultivation of Planctomycetes and their phenomic and genomic characterization uncovers novel biology.</title>
        <authorList>
            <person name="Wiegand S."/>
            <person name="Jogler M."/>
            <person name="Boedeker C."/>
            <person name="Pinto D."/>
            <person name="Vollmers J."/>
            <person name="Rivas-Marin E."/>
            <person name="Kohn T."/>
            <person name="Peeters S.H."/>
            <person name="Heuer A."/>
            <person name="Rast P."/>
            <person name="Oberbeckmann S."/>
            <person name="Bunk B."/>
            <person name="Jeske O."/>
            <person name="Meyerdierks A."/>
            <person name="Storesund J.E."/>
            <person name="Kallscheuer N."/>
            <person name="Luecker S."/>
            <person name="Lage O.M."/>
            <person name="Pohl T."/>
            <person name="Merkel B.J."/>
            <person name="Hornburger P."/>
            <person name="Mueller R.-W."/>
            <person name="Bruemmer F."/>
            <person name="Labrenz M."/>
            <person name="Spormann A.M."/>
            <person name="Op den Camp H."/>
            <person name="Overmann J."/>
            <person name="Amann R."/>
            <person name="Jetten M.S.M."/>
            <person name="Mascher T."/>
            <person name="Medema M.H."/>
            <person name="Devos D.P."/>
            <person name="Kaster A.-K."/>
            <person name="Ovreas L."/>
            <person name="Rohde M."/>
            <person name="Galperin M.Y."/>
            <person name="Jogler C."/>
        </authorList>
    </citation>
    <scope>NUCLEOTIDE SEQUENCE [LARGE SCALE GENOMIC DNA]</scope>
    <source>
        <strain evidence="12 13">Pla175</strain>
    </source>
</reference>